<proteinExistence type="predicted"/>
<dbReference type="HOGENOM" id="CLU_965334_0_0_9"/>
<gene>
    <name evidence="1" type="ORF">RUMLAC_01214</name>
</gene>
<evidence type="ECO:0000313" key="2">
    <source>
        <dbReference type="Proteomes" id="UP000003254"/>
    </source>
</evidence>
<dbReference type="GeneID" id="77334429"/>
<reference evidence="1 2" key="1">
    <citation type="submission" date="2008-08" db="EMBL/GenBank/DDBJ databases">
        <title>Draft genome sequence of Ruminococcus lactaris ATCC 29176.</title>
        <authorList>
            <person name="Sudarsanam P."/>
            <person name="Ley R."/>
            <person name="Guruge J."/>
            <person name="Turnbaugh P.J."/>
            <person name="Mahowald M."/>
            <person name="Liep D."/>
            <person name="Gordon J."/>
        </authorList>
    </citation>
    <scope>NUCLEOTIDE SEQUENCE [LARGE SCALE GENOMIC DNA]</scope>
    <source>
        <strain evidence="1 2">ATCC 29176</strain>
    </source>
</reference>
<dbReference type="RefSeq" id="WP_005610806.1">
    <property type="nucleotide sequence ID" value="NZ_CP102292.1"/>
</dbReference>
<dbReference type="GO" id="GO:0003676">
    <property type="term" value="F:nucleic acid binding"/>
    <property type="evidence" value="ECO:0007669"/>
    <property type="project" value="InterPro"/>
</dbReference>
<evidence type="ECO:0000313" key="1">
    <source>
        <dbReference type="EMBL" id="EDY32929.1"/>
    </source>
</evidence>
<reference evidence="1 2" key="2">
    <citation type="submission" date="2008-08" db="EMBL/GenBank/DDBJ databases">
        <authorList>
            <person name="Fulton L."/>
            <person name="Clifton S."/>
            <person name="Fulton B."/>
            <person name="Xu J."/>
            <person name="Minx P."/>
            <person name="Pepin K.H."/>
            <person name="Johnson M."/>
            <person name="Bhonagiri V."/>
            <person name="Nash W.E."/>
            <person name="Mardis E.R."/>
            <person name="Wilson R.K."/>
        </authorList>
    </citation>
    <scope>NUCLEOTIDE SEQUENCE [LARGE SCALE GENOMIC DNA]</scope>
    <source>
        <strain evidence="1 2">ATCC 29176</strain>
    </source>
</reference>
<keyword evidence="2" id="KW-1185">Reference proteome</keyword>
<dbReference type="Gene3D" id="3.40.1350.10">
    <property type="match status" value="1"/>
</dbReference>
<dbReference type="Proteomes" id="UP000003254">
    <property type="component" value="Unassembled WGS sequence"/>
</dbReference>
<accession>B5CP23</accession>
<sequence>MSINENTIIFNKLYRSHYDDKEYFFEEILKKAILRTLTDDTVKAETMAANKVNRLWNSYKKQYEEDVSNGIVPLFSIVNNYEKKVRWIGENLDTDSRREYYKIRPELYKFFDKLKDREYEVMSCVICDLLGADKISLTAPGNEGGVDFFARISFPQKAHFLFGTKGPIRIVGQCKKYANRDNVGHMKEFVTTMNNVYNKSYRAGEILPDWFKLEKGDIIGWHIANSGHQTGALDVAKNYGILVSDTKQLIEIICNSKIIRREKEPVKFLRSLMKEENYTY</sequence>
<dbReference type="EMBL" id="ABOU02000032">
    <property type="protein sequence ID" value="EDY32929.1"/>
    <property type="molecule type" value="Genomic_DNA"/>
</dbReference>
<name>B5CP23_9FIRM</name>
<dbReference type="InterPro" id="IPR011856">
    <property type="entry name" value="tRNA_endonuc-like_dom_sf"/>
</dbReference>
<comment type="caution">
    <text evidence="1">The sequence shown here is derived from an EMBL/GenBank/DDBJ whole genome shotgun (WGS) entry which is preliminary data.</text>
</comment>
<organism evidence="1 2">
    <name type="scientific">[Ruminococcus] lactaris ATCC 29176</name>
    <dbReference type="NCBI Taxonomy" id="471875"/>
    <lineage>
        <taxon>Bacteria</taxon>
        <taxon>Bacillati</taxon>
        <taxon>Bacillota</taxon>
        <taxon>Clostridia</taxon>
        <taxon>Lachnospirales</taxon>
        <taxon>Lachnospiraceae</taxon>
        <taxon>Mediterraneibacter</taxon>
    </lineage>
</organism>
<protein>
    <submittedName>
        <fullName evidence="1">Uncharacterized protein</fullName>
    </submittedName>
</protein>
<dbReference type="AlphaFoldDB" id="B5CP23"/>